<evidence type="ECO:0000259" key="8">
    <source>
        <dbReference type="Pfam" id="PF00520"/>
    </source>
</evidence>
<sequence length="360" mass="41542">MRPYLVDLWTVVNVALVIAMSYKLFSFALAEQDLGDVQLQSRCIEHKEMLRIVGNRRLEQRFWSGKDLDRANWYFLELLTYAAMVFSLASFYSDSIDDYIAWASPATFLLLWWKMMYYGQAFQNTGPLVIIIFQVLSDISFFLMLLLANFSGFTFAFHILFAGDRREICNSAEIGTEEGTNFCDAFGGWDRTLATVFVMMLGQFDLEPFFTSSHSAVAVSFLVIYLLLSAVLMLNLLIAIIGDSFDRVKRHETAHFLMGRARVIHDMESSLWSYQRRALRKKIGRYLYVLVPESQYATKSKHMWQGKIAEMEKVLREQTHQIDSKLQEMDEKLQDVDSKVECIKRSVTALVDSQTTAVNQ</sequence>
<feature type="coiled-coil region" evidence="6">
    <location>
        <begin position="308"/>
        <end position="346"/>
    </location>
</feature>
<evidence type="ECO:0000256" key="2">
    <source>
        <dbReference type="ARBA" id="ARBA00022692"/>
    </source>
</evidence>
<keyword evidence="6" id="KW-0175">Coiled coil</keyword>
<evidence type="ECO:0000256" key="1">
    <source>
        <dbReference type="ARBA" id="ARBA00004141"/>
    </source>
</evidence>
<evidence type="ECO:0000256" key="3">
    <source>
        <dbReference type="ARBA" id="ARBA00022737"/>
    </source>
</evidence>
<dbReference type="GO" id="GO:0005216">
    <property type="term" value="F:monoatomic ion channel activity"/>
    <property type="evidence" value="ECO:0007669"/>
    <property type="project" value="InterPro"/>
</dbReference>
<reference evidence="9" key="1">
    <citation type="submission" date="2020-12" db="EMBL/GenBank/DDBJ databases">
        <authorList>
            <person name="Iha C."/>
        </authorList>
    </citation>
    <scope>NUCLEOTIDE SEQUENCE</scope>
</reference>
<dbReference type="GO" id="GO:0005886">
    <property type="term" value="C:plasma membrane"/>
    <property type="evidence" value="ECO:0007669"/>
    <property type="project" value="TreeGrafter"/>
</dbReference>
<keyword evidence="10" id="KW-1185">Reference proteome</keyword>
<comment type="subcellular location">
    <subcellularLocation>
        <location evidence="1">Membrane</location>
        <topology evidence="1">Multi-pass membrane protein</topology>
    </subcellularLocation>
</comment>
<dbReference type="InterPro" id="IPR024862">
    <property type="entry name" value="TRPV"/>
</dbReference>
<dbReference type="Proteomes" id="UP000708148">
    <property type="component" value="Unassembled WGS sequence"/>
</dbReference>
<dbReference type="Gene3D" id="1.10.287.70">
    <property type="match status" value="1"/>
</dbReference>
<evidence type="ECO:0000256" key="7">
    <source>
        <dbReference type="SAM" id="Phobius"/>
    </source>
</evidence>
<dbReference type="PANTHER" id="PTHR10582:SF2">
    <property type="entry name" value="INACTIVE"/>
    <property type="match status" value="1"/>
</dbReference>
<dbReference type="EMBL" id="CAJHUC010002952">
    <property type="protein sequence ID" value="CAD7704768.1"/>
    <property type="molecule type" value="Genomic_DNA"/>
</dbReference>
<feature type="transmembrane region" description="Helical" evidence="7">
    <location>
        <begin position="99"/>
        <end position="116"/>
    </location>
</feature>
<dbReference type="GO" id="GO:0098703">
    <property type="term" value="P:calcium ion import across plasma membrane"/>
    <property type="evidence" value="ECO:0007669"/>
    <property type="project" value="TreeGrafter"/>
</dbReference>
<evidence type="ECO:0000256" key="5">
    <source>
        <dbReference type="ARBA" id="ARBA00023136"/>
    </source>
</evidence>
<keyword evidence="2 7" id="KW-0812">Transmembrane</keyword>
<feature type="transmembrane region" description="Helical" evidence="7">
    <location>
        <begin position="6"/>
        <end position="25"/>
    </location>
</feature>
<dbReference type="PANTHER" id="PTHR10582">
    <property type="entry name" value="TRANSIENT RECEPTOR POTENTIAL ION CHANNEL PROTEIN"/>
    <property type="match status" value="1"/>
</dbReference>
<evidence type="ECO:0000256" key="4">
    <source>
        <dbReference type="ARBA" id="ARBA00022989"/>
    </source>
</evidence>
<evidence type="ECO:0000313" key="10">
    <source>
        <dbReference type="Proteomes" id="UP000708148"/>
    </source>
</evidence>
<proteinExistence type="predicted"/>
<feature type="transmembrane region" description="Helical" evidence="7">
    <location>
        <begin position="216"/>
        <end position="241"/>
    </location>
</feature>
<gene>
    <name evidence="9" type="ORF">OSTQU699_LOCUS10123</name>
</gene>
<keyword evidence="3" id="KW-0677">Repeat</keyword>
<name>A0A8S1JB85_9CHLO</name>
<protein>
    <recommendedName>
        <fullName evidence="8">Ion transport domain-containing protein</fullName>
    </recommendedName>
</protein>
<dbReference type="Pfam" id="PF00520">
    <property type="entry name" value="Ion_trans"/>
    <property type="match status" value="1"/>
</dbReference>
<dbReference type="AlphaFoldDB" id="A0A8S1JB85"/>
<dbReference type="InterPro" id="IPR005821">
    <property type="entry name" value="Ion_trans_dom"/>
</dbReference>
<dbReference type="OrthoDB" id="547808at2759"/>
<feature type="domain" description="Ion transport" evidence="8">
    <location>
        <begin position="75"/>
        <end position="252"/>
    </location>
</feature>
<organism evidence="9 10">
    <name type="scientific">Ostreobium quekettii</name>
    <dbReference type="NCBI Taxonomy" id="121088"/>
    <lineage>
        <taxon>Eukaryota</taxon>
        <taxon>Viridiplantae</taxon>
        <taxon>Chlorophyta</taxon>
        <taxon>core chlorophytes</taxon>
        <taxon>Ulvophyceae</taxon>
        <taxon>TCBD clade</taxon>
        <taxon>Bryopsidales</taxon>
        <taxon>Ostreobineae</taxon>
        <taxon>Ostreobiaceae</taxon>
        <taxon>Ostreobium</taxon>
    </lineage>
</organism>
<keyword evidence="4 7" id="KW-1133">Transmembrane helix</keyword>
<evidence type="ECO:0000256" key="6">
    <source>
        <dbReference type="SAM" id="Coils"/>
    </source>
</evidence>
<keyword evidence="5 7" id="KW-0472">Membrane</keyword>
<feature type="transmembrane region" description="Helical" evidence="7">
    <location>
        <begin position="71"/>
        <end position="93"/>
    </location>
</feature>
<accession>A0A8S1JB85</accession>
<evidence type="ECO:0000313" key="9">
    <source>
        <dbReference type="EMBL" id="CAD7704768.1"/>
    </source>
</evidence>
<comment type="caution">
    <text evidence="9">The sequence shown here is derived from an EMBL/GenBank/DDBJ whole genome shotgun (WGS) entry which is preliminary data.</text>
</comment>